<feature type="transmembrane region" description="Helical" evidence="1">
    <location>
        <begin position="115"/>
        <end position="136"/>
    </location>
</feature>
<dbReference type="STRING" id="1211777.BN77_0467"/>
<comment type="caution">
    <text evidence="2">The sequence shown here is derived from an EMBL/GenBank/DDBJ whole genome shotgun (WGS) entry which is preliminary data.</text>
</comment>
<dbReference type="HOGENOM" id="CLU_1314571_0_0_5"/>
<evidence type="ECO:0000313" key="2">
    <source>
        <dbReference type="EMBL" id="CCM77512.1"/>
    </source>
</evidence>
<keyword evidence="1" id="KW-1133">Transmembrane helix</keyword>
<dbReference type="RefSeq" id="WP_007528028.1">
    <property type="nucleotide sequence ID" value="NZ_HF536772.1"/>
</dbReference>
<dbReference type="eggNOG" id="ENOG5032CB9">
    <property type="taxonomic scope" value="Bacteria"/>
</dbReference>
<evidence type="ECO:0000256" key="1">
    <source>
        <dbReference type="SAM" id="Phobius"/>
    </source>
</evidence>
<keyword evidence="1" id="KW-0472">Membrane</keyword>
<dbReference type="AlphaFoldDB" id="K0Q0N3"/>
<dbReference type="EMBL" id="CANI01000031">
    <property type="protein sequence ID" value="CCM77512.1"/>
    <property type="molecule type" value="Genomic_DNA"/>
</dbReference>
<sequence>MPDFHPARNHVDTGKAVIMTSSSFRRQAPGRAYDFLPPEPIKREARRTRPVDVADAEFVVITNNRAATFDARSFNVNSRRPSAQPTIQPSFLRSSLETSIRTGEAWLQQASLRTFAALVLALSVLVFGLFGGFSGLSQGEAASTDSLLRFSHVTVTSRDANGMRVLQINGIIDNQSGTTQVVRPIRADLFAGEQLTASVVISPPVDVVYGGQSRGFSMRIQHAGAKMPEVRLSFMP</sequence>
<accession>K0Q0N3</accession>
<reference evidence="2 3" key="1">
    <citation type="journal article" date="2013" name="Genome Announc.">
        <title>Draft Genome Sequence of Rhizobium mesoamericanum STM3625, a Nitrogen-Fixing Symbiont of Mimosa pudica Isolated in French Guiana (South America).</title>
        <authorList>
            <person name="Moulin L."/>
            <person name="Mornico D."/>
            <person name="Melkonian R."/>
            <person name="Klonowska A."/>
        </authorList>
    </citation>
    <scope>NUCLEOTIDE SEQUENCE [LARGE SCALE GENOMIC DNA]</scope>
    <source>
        <strain evidence="2 3">STM3625</strain>
    </source>
</reference>
<organism evidence="2 3">
    <name type="scientific">Rhizobium mesoamericanum STM3625</name>
    <dbReference type="NCBI Taxonomy" id="1211777"/>
    <lineage>
        <taxon>Bacteria</taxon>
        <taxon>Pseudomonadati</taxon>
        <taxon>Pseudomonadota</taxon>
        <taxon>Alphaproteobacteria</taxon>
        <taxon>Hyphomicrobiales</taxon>
        <taxon>Rhizobiaceae</taxon>
        <taxon>Rhizobium/Agrobacterium group</taxon>
        <taxon>Rhizobium</taxon>
    </lineage>
</organism>
<gene>
    <name evidence="2" type="ORF">BN77_0467</name>
</gene>
<name>K0Q0N3_9HYPH</name>
<protein>
    <recommendedName>
        <fullName evidence="4">Transmembrane protein</fullName>
    </recommendedName>
</protein>
<evidence type="ECO:0008006" key="4">
    <source>
        <dbReference type="Google" id="ProtNLM"/>
    </source>
</evidence>
<evidence type="ECO:0000313" key="3">
    <source>
        <dbReference type="Proteomes" id="UP000009319"/>
    </source>
</evidence>
<dbReference type="Proteomes" id="UP000009319">
    <property type="component" value="Unassembled WGS sequence"/>
</dbReference>
<keyword evidence="1" id="KW-0812">Transmembrane</keyword>
<keyword evidence="3" id="KW-1185">Reference proteome</keyword>
<proteinExistence type="predicted"/>